<keyword evidence="2" id="KW-1185">Reference proteome</keyword>
<dbReference type="EMBL" id="CVLB01000003">
    <property type="protein sequence ID" value="CRF35361.1"/>
    <property type="molecule type" value="Genomic_DNA"/>
</dbReference>
<reference evidence="2" key="1">
    <citation type="submission" date="2015-04" db="EMBL/GenBank/DDBJ databases">
        <authorList>
            <person name="Mushtaq Mamoona"/>
        </authorList>
    </citation>
    <scope>NUCLEOTIDE SEQUENCE [LARGE SCALE GENOMIC DNA]</scope>
    <source>
        <strain evidence="2">AN4859/03</strain>
    </source>
</reference>
<evidence type="ECO:0000313" key="1">
    <source>
        <dbReference type="EMBL" id="CRF35361.1"/>
    </source>
</evidence>
<organism evidence="1 2">
    <name type="scientific">Brachyspira suanatina</name>
    <dbReference type="NCBI Taxonomy" id="381802"/>
    <lineage>
        <taxon>Bacteria</taxon>
        <taxon>Pseudomonadati</taxon>
        <taxon>Spirochaetota</taxon>
        <taxon>Spirochaetia</taxon>
        <taxon>Brachyspirales</taxon>
        <taxon>Brachyspiraceae</taxon>
        <taxon>Brachyspira</taxon>
    </lineage>
</organism>
<dbReference type="Proteomes" id="UP000043763">
    <property type="component" value="Unassembled WGS sequence"/>
</dbReference>
<dbReference type="OrthoDB" id="306728at2"/>
<proteinExistence type="predicted"/>
<dbReference type="AlphaFoldDB" id="A0A0G4KA56"/>
<evidence type="ECO:0000313" key="2">
    <source>
        <dbReference type="Proteomes" id="UP000043763"/>
    </source>
</evidence>
<protein>
    <submittedName>
        <fullName evidence="1">Uncharacterized protein</fullName>
    </submittedName>
</protein>
<name>A0A0G4KA56_9SPIR</name>
<dbReference type="RefSeq" id="WP_048595992.1">
    <property type="nucleotide sequence ID" value="NZ_CVLB01000003.1"/>
</dbReference>
<gene>
    <name evidence="1" type="ORF">BRSU_2605</name>
</gene>
<accession>A0A0G4KA56</accession>
<sequence length="273" mass="32308">MRLLCNNIFNLFPYTISGGEDDFFPIENMFNYQTLEVGRFKSEEEASLFLDGKGTINCFAIFNTNIKNINIEIEDIYGNFIYYNVYIKNNYGVYNIAPVEFTRIKIIFNKKADGNIIECGYFIIGEAVDFPPHDKTKTHTVNYTHEQYFSQSGHYFCRRLPVKSYDTWKVSFPYLTNADRDKIINFFNENNFEPFVLQVWIEETIMPNTERELGIYNYSKYGKAVYGSRTKINYPKYYMKSGLYVCTNDKIDFKKGKNDLYQYSTELTFREIK</sequence>